<dbReference type="EMBL" id="JAVRET010000009">
    <property type="protein sequence ID" value="MDT0408642.1"/>
    <property type="molecule type" value="Genomic_DNA"/>
</dbReference>
<proteinExistence type="predicted"/>
<keyword evidence="2 4" id="KW-0238">DNA-binding</keyword>
<dbReference type="PANTHER" id="PTHR30055">
    <property type="entry name" value="HTH-TYPE TRANSCRIPTIONAL REGULATOR RUTR"/>
    <property type="match status" value="1"/>
</dbReference>
<keyword evidence="3" id="KW-0804">Transcription</keyword>
<dbReference type="PRINTS" id="PR00455">
    <property type="entry name" value="HTHTETR"/>
</dbReference>
<dbReference type="PANTHER" id="PTHR30055:SF234">
    <property type="entry name" value="HTH-TYPE TRANSCRIPTIONAL REGULATOR BETI"/>
    <property type="match status" value="1"/>
</dbReference>
<evidence type="ECO:0000256" key="3">
    <source>
        <dbReference type="ARBA" id="ARBA00023163"/>
    </source>
</evidence>
<dbReference type="PROSITE" id="PS50977">
    <property type="entry name" value="HTH_TETR_2"/>
    <property type="match status" value="1"/>
</dbReference>
<reference evidence="8 9" key="1">
    <citation type="submission" date="2023-07" db="EMBL/GenBank/DDBJ databases">
        <title>30 novel species of actinomycetes from the DSMZ collection.</title>
        <authorList>
            <person name="Nouioui I."/>
        </authorList>
    </citation>
    <scope>NUCLEOTIDE SEQUENCE [LARGE SCALE GENOMIC DNA]</scope>
    <source>
        <strain evidence="6 9">DSM 41979</strain>
        <strain evidence="8">DSM 41982</strain>
    </source>
</reference>
<protein>
    <submittedName>
        <fullName evidence="7">TetR/AcrR family transcriptional regulator</fullName>
    </submittedName>
</protein>
<evidence type="ECO:0000259" key="5">
    <source>
        <dbReference type="PROSITE" id="PS50977"/>
    </source>
</evidence>
<dbReference type="InterPro" id="IPR001647">
    <property type="entry name" value="HTH_TetR"/>
</dbReference>
<dbReference type="EMBL" id="JAVRER010000006">
    <property type="protein sequence ID" value="MDT0414892.1"/>
    <property type="molecule type" value="Genomic_DNA"/>
</dbReference>
<feature type="domain" description="HTH tetR-type" evidence="5">
    <location>
        <begin position="16"/>
        <end position="76"/>
    </location>
</feature>
<dbReference type="InterPro" id="IPR023772">
    <property type="entry name" value="DNA-bd_HTH_TetR-type_CS"/>
</dbReference>
<dbReference type="Proteomes" id="UP001183607">
    <property type="component" value="Unassembled WGS sequence"/>
</dbReference>
<dbReference type="InterPro" id="IPR041347">
    <property type="entry name" value="MftR_C"/>
</dbReference>
<comment type="caution">
    <text evidence="7">The sequence shown here is derived from an EMBL/GenBank/DDBJ whole genome shotgun (WGS) entry which is preliminary data.</text>
</comment>
<accession>A0ABD5E267</accession>
<gene>
    <name evidence="7" type="ORF">RM574_05260</name>
    <name evidence="6" type="ORF">RM698_06190</name>
</gene>
<dbReference type="Gene3D" id="1.10.10.60">
    <property type="entry name" value="Homeodomain-like"/>
    <property type="match status" value="1"/>
</dbReference>
<dbReference type="GO" id="GO:0003677">
    <property type="term" value="F:DNA binding"/>
    <property type="evidence" value="ECO:0007669"/>
    <property type="project" value="UniProtKB-UniRule"/>
</dbReference>
<feature type="DNA-binding region" description="H-T-H motif" evidence="4">
    <location>
        <begin position="39"/>
        <end position="58"/>
    </location>
</feature>
<dbReference type="Pfam" id="PF00440">
    <property type="entry name" value="TetR_N"/>
    <property type="match status" value="1"/>
</dbReference>
<reference evidence="7" key="2">
    <citation type="submission" date="2024-03" db="EMBL/GenBank/DDBJ databases">
        <title>30 novel species of actinomycetes from the DSMZ collection.</title>
        <authorList>
            <person name="Nouioui I."/>
        </authorList>
    </citation>
    <scope>NUCLEOTIDE SEQUENCE</scope>
    <source>
        <strain evidence="7">DSM 41982</strain>
    </source>
</reference>
<organism evidence="7 8">
    <name type="scientific">Streptomyces evansiae</name>
    <dbReference type="NCBI Taxonomy" id="3075535"/>
    <lineage>
        <taxon>Bacteria</taxon>
        <taxon>Bacillati</taxon>
        <taxon>Actinomycetota</taxon>
        <taxon>Actinomycetes</taxon>
        <taxon>Kitasatosporales</taxon>
        <taxon>Streptomycetaceae</taxon>
        <taxon>Streptomyces</taxon>
    </lineage>
</organism>
<dbReference type="Proteomes" id="UP001183610">
    <property type="component" value="Unassembled WGS sequence"/>
</dbReference>
<evidence type="ECO:0000313" key="8">
    <source>
        <dbReference type="Proteomes" id="UP001183607"/>
    </source>
</evidence>
<evidence type="ECO:0000256" key="2">
    <source>
        <dbReference type="ARBA" id="ARBA00023125"/>
    </source>
</evidence>
<dbReference type="AlphaFoldDB" id="A0ABD5E267"/>
<dbReference type="SUPFAM" id="SSF46689">
    <property type="entry name" value="Homeodomain-like"/>
    <property type="match status" value="1"/>
</dbReference>
<dbReference type="PROSITE" id="PS01081">
    <property type="entry name" value="HTH_TETR_1"/>
    <property type="match status" value="1"/>
</dbReference>
<evidence type="ECO:0000256" key="4">
    <source>
        <dbReference type="PROSITE-ProRule" id="PRU00335"/>
    </source>
</evidence>
<evidence type="ECO:0000256" key="1">
    <source>
        <dbReference type="ARBA" id="ARBA00023015"/>
    </source>
</evidence>
<dbReference type="InterPro" id="IPR050109">
    <property type="entry name" value="HTH-type_TetR-like_transc_reg"/>
</dbReference>
<dbReference type="InterPro" id="IPR009057">
    <property type="entry name" value="Homeodomain-like_sf"/>
</dbReference>
<keyword evidence="1" id="KW-0805">Transcription regulation</keyword>
<evidence type="ECO:0000313" key="9">
    <source>
        <dbReference type="Proteomes" id="UP001183610"/>
    </source>
</evidence>
<keyword evidence="9" id="KW-1185">Reference proteome</keyword>
<evidence type="ECO:0000313" key="7">
    <source>
        <dbReference type="EMBL" id="MDT0414892.1"/>
    </source>
</evidence>
<dbReference type="RefSeq" id="WP_234009604.1">
    <property type="nucleotide sequence ID" value="NZ_JAVRER010000006.1"/>
</dbReference>
<dbReference type="Pfam" id="PF17754">
    <property type="entry name" value="TetR_C_14"/>
    <property type="match status" value="1"/>
</dbReference>
<evidence type="ECO:0000313" key="6">
    <source>
        <dbReference type="EMBL" id="MDT0408642.1"/>
    </source>
</evidence>
<name>A0ABD5E267_9ACTN</name>
<dbReference type="Gene3D" id="1.10.357.10">
    <property type="entry name" value="Tetracycline Repressor, domain 2"/>
    <property type="match status" value="1"/>
</dbReference>
<dbReference type="GO" id="GO:0006355">
    <property type="term" value="P:regulation of DNA-templated transcription"/>
    <property type="evidence" value="ECO:0007669"/>
    <property type="project" value="UniProtKB-ARBA"/>
</dbReference>
<sequence length="206" mass="21862">MHRVTDGAGLRERGKAKRRAAITRAAFELFAEQGFDATTVAEIAAAAEVSPRTVTLYFRSKQDIAFATFDSSVEALTEALRSRAPGLPAVHALESWLREELACHDDLDEMGVRMFEANPELRAVKTARMAAVIEEGASILAEDTGQRPGSLGPRLAAAAAAAVITEIVEHPEGADRNGAITLAMAFLRGGVDAMIASENEKQAAGT</sequence>